<dbReference type="InterPro" id="IPR038770">
    <property type="entry name" value="Na+/solute_symporter_sf"/>
</dbReference>
<evidence type="ECO:0000313" key="7">
    <source>
        <dbReference type="Proteomes" id="UP000609849"/>
    </source>
</evidence>
<keyword evidence="7" id="KW-1185">Reference proteome</keyword>
<dbReference type="EMBL" id="JACRWE010000003">
    <property type="protein sequence ID" value="MBC5996669.1"/>
    <property type="molecule type" value="Genomic_DNA"/>
</dbReference>
<name>A0ABR7JP23_9FIRM</name>
<evidence type="ECO:0000256" key="2">
    <source>
        <dbReference type="ARBA" id="ARBA00022692"/>
    </source>
</evidence>
<feature type="transmembrane region" description="Helical" evidence="5">
    <location>
        <begin position="98"/>
        <end position="120"/>
    </location>
</feature>
<evidence type="ECO:0000313" key="6">
    <source>
        <dbReference type="EMBL" id="MBC5996669.1"/>
    </source>
</evidence>
<keyword evidence="3 5" id="KW-1133">Transmembrane helix</keyword>
<evidence type="ECO:0000256" key="3">
    <source>
        <dbReference type="ARBA" id="ARBA00022989"/>
    </source>
</evidence>
<dbReference type="RefSeq" id="WP_153926210.1">
    <property type="nucleotide sequence ID" value="NZ_JACRWE010000003.1"/>
</dbReference>
<proteinExistence type="predicted"/>
<evidence type="ECO:0000256" key="5">
    <source>
        <dbReference type="SAM" id="Phobius"/>
    </source>
</evidence>
<dbReference type="PANTHER" id="PTHR10361:SF28">
    <property type="entry name" value="P3 PROTEIN-RELATED"/>
    <property type="match status" value="1"/>
</dbReference>
<feature type="transmembrane region" description="Helical" evidence="5">
    <location>
        <begin position="190"/>
        <end position="211"/>
    </location>
</feature>
<evidence type="ECO:0000256" key="1">
    <source>
        <dbReference type="ARBA" id="ARBA00004141"/>
    </source>
</evidence>
<sequence>MNFIEKIGKIVSKNLTILVILVAVYCFFIPSTFQWVTPNMGRILSIMMFGVGMTIKRDQFKLVLERPRDVFIGAFCQFTIMPLVAFIISKIFNLSPELSLGLILVGTCPGGVSSNVMSFLAKGDVALSVSLTTMSTILAPILTPVITLILAKSYIEISIISMFISIIKTIIIPILLATLCSKLFPKINEFMNKLLPLLSSILLMMLVSGSISGSVESIKTSGIIMFLAVIIHHGIGFLLGYIIAGRCKMNENKKRVISLEVGMQNSGLATTLAFDHFTPVVSVAAALSGPLQTIFSAILANYWANKELNKDTDNRNEDNIIEY</sequence>
<organism evidence="6 7">
    <name type="scientific">Romboutsia faecis</name>
    <dbReference type="NCBI Taxonomy" id="2764597"/>
    <lineage>
        <taxon>Bacteria</taxon>
        <taxon>Bacillati</taxon>
        <taxon>Bacillota</taxon>
        <taxon>Clostridia</taxon>
        <taxon>Peptostreptococcales</taxon>
        <taxon>Peptostreptococcaceae</taxon>
        <taxon>Romboutsia</taxon>
    </lineage>
</organism>
<accession>A0ABR7JP23</accession>
<comment type="subcellular location">
    <subcellularLocation>
        <location evidence="1">Membrane</location>
        <topology evidence="1">Multi-pass membrane protein</topology>
    </subcellularLocation>
</comment>
<evidence type="ECO:0000256" key="4">
    <source>
        <dbReference type="ARBA" id="ARBA00023136"/>
    </source>
</evidence>
<dbReference type="InterPro" id="IPR004710">
    <property type="entry name" value="Bilac:Na_transpt"/>
</dbReference>
<protein>
    <submittedName>
        <fullName evidence="6">Bile acid:sodium symporter family protein</fullName>
    </submittedName>
</protein>
<dbReference type="Pfam" id="PF01758">
    <property type="entry name" value="SBF"/>
    <property type="match status" value="1"/>
</dbReference>
<dbReference type="Gene3D" id="1.20.1530.20">
    <property type="match status" value="1"/>
</dbReference>
<reference evidence="6 7" key="1">
    <citation type="submission" date="2020-08" db="EMBL/GenBank/DDBJ databases">
        <authorList>
            <person name="Liu C."/>
            <person name="Sun Q."/>
        </authorList>
    </citation>
    <scope>NUCLEOTIDE SEQUENCE [LARGE SCALE GENOMIC DNA]</scope>
    <source>
        <strain evidence="6 7">NSJ-18</strain>
    </source>
</reference>
<comment type="caution">
    <text evidence="6">The sequence shown here is derived from an EMBL/GenBank/DDBJ whole genome shotgun (WGS) entry which is preliminary data.</text>
</comment>
<dbReference type="InterPro" id="IPR002657">
    <property type="entry name" value="BilAc:Na_symport/Acr3"/>
</dbReference>
<feature type="transmembrane region" description="Helical" evidence="5">
    <location>
        <begin position="15"/>
        <end position="33"/>
    </location>
</feature>
<feature type="transmembrane region" description="Helical" evidence="5">
    <location>
        <begin position="70"/>
        <end position="92"/>
    </location>
</feature>
<keyword evidence="4 5" id="KW-0472">Membrane</keyword>
<gene>
    <name evidence="6" type="ORF">H8923_07845</name>
</gene>
<dbReference type="PANTHER" id="PTHR10361">
    <property type="entry name" value="SODIUM-BILE ACID COTRANSPORTER"/>
    <property type="match status" value="1"/>
</dbReference>
<dbReference type="Proteomes" id="UP000609849">
    <property type="component" value="Unassembled WGS sequence"/>
</dbReference>
<feature type="transmembrane region" description="Helical" evidence="5">
    <location>
        <begin position="157"/>
        <end position="178"/>
    </location>
</feature>
<feature type="transmembrane region" description="Helical" evidence="5">
    <location>
        <begin position="127"/>
        <end position="151"/>
    </location>
</feature>
<keyword evidence="2 5" id="KW-0812">Transmembrane</keyword>
<feature type="transmembrane region" description="Helical" evidence="5">
    <location>
        <begin position="223"/>
        <end position="244"/>
    </location>
</feature>